<evidence type="ECO:0000256" key="5">
    <source>
        <dbReference type="ARBA" id="ARBA00022989"/>
    </source>
</evidence>
<reference evidence="9 10" key="1">
    <citation type="submission" date="2017-11" db="EMBL/GenBank/DDBJ databases">
        <title>Bacillus camelliae sp. nov., isolated from pu'er tea.</title>
        <authorList>
            <person name="Niu L."/>
        </authorList>
    </citation>
    <scope>NUCLEOTIDE SEQUENCE [LARGE SCALE GENOMIC DNA]</scope>
    <source>
        <strain evidence="9 10">7578-1</strain>
    </source>
</reference>
<evidence type="ECO:0000313" key="10">
    <source>
        <dbReference type="Proteomes" id="UP000233440"/>
    </source>
</evidence>
<evidence type="ECO:0000256" key="7">
    <source>
        <dbReference type="SAM" id="Phobius"/>
    </source>
</evidence>
<evidence type="ECO:0000313" key="9">
    <source>
        <dbReference type="EMBL" id="PKR82983.1"/>
    </source>
</evidence>
<keyword evidence="3" id="KW-1003">Cell membrane</keyword>
<dbReference type="Gene3D" id="3.30.240.20">
    <property type="entry name" value="bsu07140 like domains"/>
    <property type="match status" value="1"/>
</dbReference>
<organism evidence="9 10">
    <name type="scientific">Heyndrickxia camelliae</name>
    <dbReference type="NCBI Taxonomy" id="1707093"/>
    <lineage>
        <taxon>Bacteria</taxon>
        <taxon>Bacillati</taxon>
        <taxon>Bacillota</taxon>
        <taxon>Bacilli</taxon>
        <taxon>Bacillales</taxon>
        <taxon>Bacillaceae</taxon>
        <taxon>Heyndrickxia</taxon>
    </lineage>
</organism>
<keyword evidence="10" id="KW-1185">Reference proteome</keyword>
<dbReference type="Proteomes" id="UP000233440">
    <property type="component" value="Unassembled WGS sequence"/>
</dbReference>
<evidence type="ECO:0000256" key="3">
    <source>
        <dbReference type="ARBA" id="ARBA00022475"/>
    </source>
</evidence>
<dbReference type="PANTHER" id="PTHR34582:SF2">
    <property type="entry name" value="UPF0702 TRANSMEMBRANE PROTEIN YDFR"/>
    <property type="match status" value="1"/>
</dbReference>
<comment type="caution">
    <text evidence="9">The sequence shown here is derived from an EMBL/GenBank/DDBJ whole genome shotgun (WGS) entry which is preliminary data.</text>
</comment>
<evidence type="ECO:0000256" key="6">
    <source>
        <dbReference type="ARBA" id="ARBA00023136"/>
    </source>
</evidence>
<protein>
    <recommendedName>
        <fullName evidence="8">YetF C-terminal domain-containing protein</fullName>
    </recommendedName>
</protein>
<keyword evidence="4 7" id="KW-0812">Transmembrane</keyword>
<accession>A0A2N3LEL2</accession>
<dbReference type="Pfam" id="PF04239">
    <property type="entry name" value="DUF421"/>
    <property type="match status" value="1"/>
</dbReference>
<dbReference type="OrthoDB" id="1796697at2"/>
<evidence type="ECO:0000256" key="1">
    <source>
        <dbReference type="ARBA" id="ARBA00004651"/>
    </source>
</evidence>
<feature type="domain" description="YetF C-terminal" evidence="8">
    <location>
        <begin position="76"/>
        <end position="162"/>
    </location>
</feature>
<keyword evidence="5 7" id="KW-1133">Transmembrane helix</keyword>
<comment type="subcellular location">
    <subcellularLocation>
        <location evidence="1">Cell membrane</location>
        <topology evidence="1">Multi-pass membrane protein</topology>
    </subcellularLocation>
</comment>
<dbReference type="InterPro" id="IPR007353">
    <property type="entry name" value="DUF421"/>
</dbReference>
<feature type="transmembrane region" description="Helical" evidence="7">
    <location>
        <begin position="57"/>
        <end position="75"/>
    </location>
</feature>
<name>A0A2N3LEL2_9BACI</name>
<comment type="similarity">
    <text evidence="2">Belongs to the UPF0702 family.</text>
</comment>
<dbReference type="RefSeq" id="WP_101356246.1">
    <property type="nucleotide sequence ID" value="NZ_PIQO01000024.1"/>
</dbReference>
<evidence type="ECO:0000259" key="8">
    <source>
        <dbReference type="Pfam" id="PF04239"/>
    </source>
</evidence>
<proteinExistence type="inferred from homology"/>
<evidence type="ECO:0000256" key="4">
    <source>
        <dbReference type="ARBA" id="ARBA00022692"/>
    </source>
</evidence>
<dbReference type="GO" id="GO:0005886">
    <property type="term" value="C:plasma membrane"/>
    <property type="evidence" value="ECO:0007669"/>
    <property type="project" value="UniProtKB-SubCell"/>
</dbReference>
<dbReference type="PANTHER" id="PTHR34582">
    <property type="entry name" value="UPF0702 TRANSMEMBRANE PROTEIN YCAP"/>
    <property type="match status" value="1"/>
</dbReference>
<keyword evidence="6 7" id="KW-0472">Membrane</keyword>
<evidence type="ECO:0000256" key="2">
    <source>
        <dbReference type="ARBA" id="ARBA00006448"/>
    </source>
</evidence>
<sequence length="190" mass="21020">MNYIWESLAILFTGVCLIRIAGKKTVAQMSGLEVITILTIASTTGHAISEQGLLKTIIALCALVALLMIIQFLAIKYNLVKKIFIGKATPVIQNGQIINQNLKRLRISVDQLEARLRENGIPSVSDVKTASFEVTGEFGYELMNEAKAVTLGDLDKKIENLKSDILQQLSIMDQNTAMSTVQDHRKMQQD</sequence>
<dbReference type="InterPro" id="IPR023090">
    <property type="entry name" value="UPF0702_alpha/beta_dom_sf"/>
</dbReference>
<gene>
    <name evidence="9" type="ORF">CWO92_21430</name>
</gene>
<dbReference type="AlphaFoldDB" id="A0A2N3LEL2"/>
<dbReference type="EMBL" id="PIQO01000024">
    <property type="protein sequence ID" value="PKR82983.1"/>
    <property type="molecule type" value="Genomic_DNA"/>
</dbReference>